<accession>A0ACB8TEQ0</accession>
<gene>
    <name evidence="1" type="ORF">BV25DRAFT_1820007</name>
</gene>
<dbReference type="EMBL" id="MU277191">
    <property type="protein sequence ID" value="KAI0066894.1"/>
    <property type="molecule type" value="Genomic_DNA"/>
</dbReference>
<organism evidence="1 2">
    <name type="scientific">Artomyces pyxidatus</name>
    <dbReference type="NCBI Taxonomy" id="48021"/>
    <lineage>
        <taxon>Eukaryota</taxon>
        <taxon>Fungi</taxon>
        <taxon>Dikarya</taxon>
        <taxon>Basidiomycota</taxon>
        <taxon>Agaricomycotina</taxon>
        <taxon>Agaricomycetes</taxon>
        <taxon>Russulales</taxon>
        <taxon>Auriscalpiaceae</taxon>
        <taxon>Artomyces</taxon>
    </lineage>
</organism>
<evidence type="ECO:0000313" key="1">
    <source>
        <dbReference type="EMBL" id="KAI0066894.1"/>
    </source>
</evidence>
<evidence type="ECO:0000313" key="2">
    <source>
        <dbReference type="Proteomes" id="UP000814140"/>
    </source>
</evidence>
<name>A0ACB8TEQ0_9AGAM</name>
<sequence length="230" mass="23987">MTTPMKTPVSLQSRTYPTRPAQPENPPAQQSASNSDSLQKRYAPPPAQLPTESAPVVAPNPPTPKVEVEVDPIDSYFTSDDDAFLAAFDLDAIDKDANEKVNAEMAKASAGSSAVALQSGSSHAGGGFNGATASGRSATAANNQAPSAGGVRFPAGMPVNSSSNSRQNLTSFVGTKRPAEAMQEAAKRPSYSGMGYAQQQQPQQQANNGRREPLSSLQVGEGGDVKRVKR</sequence>
<protein>
    <submittedName>
        <fullName evidence="1">Uncharacterized protein</fullName>
    </submittedName>
</protein>
<keyword evidence="2" id="KW-1185">Reference proteome</keyword>
<comment type="caution">
    <text evidence="1">The sequence shown here is derived from an EMBL/GenBank/DDBJ whole genome shotgun (WGS) entry which is preliminary data.</text>
</comment>
<dbReference type="Proteomes" id="UP000814140">
    <property type="component" value="Unassembled WGS sequence"/>
</dbReference>
<proteinExistence type="predicted"/>
<reference evidence="1" key="2">
    <citation type="journal article" date="2022" name="New Phytol.">
        <title>Evolutionary transition to the ectomycorrhizal habit in the genomes of a hyperdiverse lineage of mushroom-forming fungi.</title>
        <authorList>
            <person name="Looney B."/>
            <person name="Miyauchi S."/>
            <person name="Morin E."/>
            <person name="Drula E."/>
            <person name="Courty P.E."/>
            <person name="Kohler A."/>
            <person name="Kuo A."/>
            <person name="LaButti K."/>
            <person name="Pangilinan J."/>
            <person name="Lipzen A."/>
            <person name="Riley R."/>
            <person name="Andreopoulos W."/>
            <person name="He G."/>
            <person name="Johnson J."/>
            <person name="Nolan M."/>
            <person name="Tritt A."/>
            <person name="Barry K.W."/>
            <person name="Grigoriev I.V."/>
            <person name="Nagy L.G."/>
            <person name="Hibbett D."/>
            <person name="Henrissat B."/>
            <person name="Matheny P.B."/>
            <person name="Labbe J."/>
            <person name="Martin F.M."/>
        </authorList>
    </citation>
    <scope>NUCLEOTIDE SEQUENCE</scope>
    <source>
        <strain evidence="1">HHB10654</strain>
    </source>
</reference>
<reference evidence="1" key="1">
    <citation type="submission" date="2021-03" db="EMBL/GenBank/DDBJ databases">
        <authorList>
            <consortium name="DOE Joint Genome Institute"/>
            <person name="Ahrendt S."/>
            <person name="Looney B.P."/>
            <person name="Miyauchi S."/>
            <person name="Morin E."/>
            <person name="Drula E."/>
            <person name="Courty P.E."/>
            <person name="Chicoki N."/>
            <person name="Fauchery L."/>
            <person name="Kohler A."/>
            <person name="Kuo A."/>
            <person name="Labutti K."/>
            <person name="Pangilinan J."/>
            <person name="Lipzen A."/>
            <person name="Riley R."/>
            <person name="Andreopoulos W."/>
            <person name="He G."/>
            <person name="Johnson J."/>
            <person name="Barry K.W."/>
            <person name="Grigoriev I.V."/>
            <person name="Nagy L."/>
            <person name="Hibbett D."/>
            <person name="Henrissat B."/>
            <person name="Matheny P.B."/>
            <person name="Labbe J."/>
            <person name="Martin F."/>
        </authorList>
    </citation>
    <scope>NUCLEOTIDE SEQUENCE</scope>
    <source>
        <strain evidence="1">HHB10654</strain>
    </source>
</reference>